<comment type="similarity">
    <text evidence="2 7">Belongs to the complex I subunit 3 family.</text>
</comment>
<protein>
    <recommendedName>
        <fullName evidence="7">NADH-quinone oxidoreductase subunit</fullName>
        <ecNumber evidence="7">7.1.1.-</ecNumber>
    </recommendedName>
</protein>
<dbReference type="AlphaFoldDB" id="X5H3T0"/>
<dbReference type="KEGG" id="nhm:NHE_0405"/>
<keyword evidence="3" id="KW-0813">Transport</keyword>
<dbReference type="EMBL" id="CP007481">
    <property type="protein sequence ID" value="AHX11353.1"/>
    <property type="molecule type" value="Genomic_DNA"/>
</dbReference>
<dbReference type="InterPro" id="IPR038430">
    <property type="entry name" value="NDAH_ubi_oxred_su3_sf"/>
</dbReference>
<comment type="subcellular location">
    <subcellularLocation>
        <location evidence="7">Cell membrane</location>
        <topology evidence="7">Multi-pass membrane protein</topology>
    </subcellularLocation>
    <subcellularLocation>
        <location evidence="1">Membrane</location>
    </subcellularLocation>
</comment>
<keyword evidence="4 7" id="KW-0812">Transmembrane</keyword>
<dbReference type="GO" id="GO:0048038">
    <property type="term" value="F:quinone binding"/>
    <property type="evidence" value="ECO:0007669"/>
    <property type="project" value="UniProtKB-KW"/>
</dbReference>
<keyword evidence="10" id="KW-1185">Reference proteome</keyword>
<evidence type="ECO:0000256" key="8">
    <source>
        <dbReference type="SAM" id="Phobius"/>
    </source>
</evidence>
<organism evidence="9 10">
    <name type="scientific">Neorickettsia helminthoeca str. Oregon</name>
    <dbReference type="NCBI Taxonomy" id="1286528"/>
    <lineage>
        <taxon>Bacteria</taxon>
        <taxon>Pseudomonadati</taxon>
        <taxon>Pseudomonadota</taxon>
        <taxon>Alphaproteobacteria</taxon>
        <taxon>Rickettsiales</taxon>
        <taxon>Anaplasmataceae</taxon>
        <taxon>Neorickettsia</taxon>
    </lineage>
</organism>
<feature type="transmembrane region" description="Helical" evidence="8">
    <location>
        <begin position="63"/>
        <end position="84"/>
    </location>
</feature>
<dbReference type="GO" id="GO:0008137">
    <property type="term" value="F:NADH dehydrogenase (ubiquinone) activity"/>
    <property type="evidence" value="ECO:0007669"/>
    <property type="project" value="InterPro"/>
</dbReference>
<accession>X5H3T0</accession>
<evidence type="ECO:0000313" key="9">
    <source>
        <dbReference type="EMBL" id="AHX11353.1"/>
    </source>
</evidence>
<proteinExistence type="inferred from homology"/>
<dbReference type="Pfam" id="PF00507">
    <property type="entry name" value="Oxidored_q4"/>
    <property type="match status" value="1"/>
</dbReference>
<dbReference type="InterPro" id="IPR000440">
    <property type="entry name" value="NADH_UbQ/plastoQ_OxRdtase_su3"/>
</dbReference>
<dbReference type="EC" id="7.1.1.-" evidence="7"/>
<keyword evidence="7" id="KW-0520">NAD</keyword>
<keyword evidence="6 8" id="KW-0472">Membrane</keyword>
<sequence length="91" mass="10315">MIAPSVYSRHKGDSYECGFDKLSSTGERFHVRFYIVGILFIIFDLEIVFLFPWAAVARELGPAGFISMLIFLSILTVGFVYELLSGALEWE</sequence>
<dbReference type="GO" id="GO:0005886">
    <property type="term" value="C:plasma membrane"/>
    <property type="evidence" value="ECO:0007669"/>
    <property type="project" value="UniProtKB-SubCell"/>
</dbReference>
<evidence type="ECO:0000313" key="10">
    <source>
        <dbReference type="Proteomes" id="UP000023755"/>
    </source>
</evidence>
<dbReference type="PANTHER" id="PTHR11058:SF9">
    <property type="entry name" value="NADH-UBIQUINONE OXIDOREDUCTASE CHAIN 3"/>
    <property type="match status" value="1"/>
</dbReference>
<comment type="function">
    <text evidence="7">NDH-1 shuttles electrons from NADH, via FMN and iron-sulfur (Fe-S) centers, to quinones in the respiratory chain.</text>
</comment>
<name>X5H3T0_9RICK</name>
<keyword evidence="9" id="KW-0830">Ubiquinone</keyword>
<evidence type="ECO:0000256" key="6">
    <source>
        <dbReference type="ARBA" id="ARBA00023136"/>
    </source>
</evidence>
<feature type="transmembrane region" description="Helical" evidence="8">
    <location>
        <begin position="31"/>
        <end position="51"/>
    </location>
</feature>
<evidence type="ECO:0000256" key="5">
    <source>
        <dbReference type="ARBA" id="ARBA00022989"/>
    </source>
</evidence>
<evidence type="ECO:0000256" key="1">
    <source>
        <dbReference type="ARBA" id="ARBA00004370"/>
    </source>
</evidence>
<dbReference type="Gene3D" id="1.20.58.1610">
    <property type="entry name" value="NADH:ubiquinone/plastoquinone oxidoreductase, chain 3"/>
    <property type="match status" value="1"/>
</dbReference>
<dbReference type="STRING" id="1286528.NHE_0405"/>
<dbReference type="PANTHER" id="PTHR11058">
    <property type="entry name" value="NADH-UBIQUINONE OXIDOREDUCTASE CHAIN 3"/>
    <property type="match status" value="1"/>
</dbReference>
<gene>
    <name evidence="9" type="ORF">NHE_0405</name>
</gene>
<dbReference type="GO" id="GO:0030964">
    <property type="term" value="C:NADH dehydrogenase complex"/>
    <property type="evidence" value="ECO:0007669"/>
    <property type="project" value="TreeGrafter"/>
</dbReference>
<reference evidence="9 10" key="1">
    <citation type="submission" date="2014-03" db="EMBL/GenBank/DDBJ databases">
        <title>Sequencing and Comparison of Genomes and Transcriptome Profiles of Human Ehrlichiosis Agents.</title>
        <authorList>
            <person name="Lin M."/>
            <person name="Daugherty S.C."/>
            <person name="Nagaraj S."/>
            <person name="Cheng Z."/>
            <person name="Xiong Q."/>
            <person name="Lin F.-Y."/>
            <person name="Sengamalay N."/>
            <person name="Ott S."/>
            <person name="Godinez A."/>
            <person name="Tallon L.J."/>
            <person name="Sadzewicz L."/>
            <person name="Fraser C.M."/>
            <person name="Dunning Hotopp J.C."/>
            <person name="Rikihisa Y."/>
        </authorList>
    </citation>
    <scope>NUCLEOTIDE SEQUENCE [LARGE SCALE GENOMIC DNA]</scope>
    <source>
        <strain evidence="9 10">Oregon</strain>
    </source>
</reference>
<keyword evidence="5 8" id="KW-1133">Transmembrane helix</keyword>
<evidence type="ECO:0000256" key="7">
    <source>
        <dbReference type="RuleBase" id="RU003639"/>
    </source>
</evidence>
<dbReference type="Proteomes" id="UP000023755">
    <property type="component" value="Chromosome"/>
</dbReference>
<keyword evidence="7" id="KW-0874">Quinone</keyword>
<dbReference type="HOGENOM" id="CLU_119549_0_2_5"/>
<evidence type="ECO:0000256" key="4">
    <source>
        <dbReference type="ARBA" id="ARBA00022692"/>
    </source>
</evidence>
<evidence type="ECO:0000256" key="3">
    <source>
        <dbReference type="ARBA" id="ARBA00022448"/>
    </source>
</evidence>
<evidence type="ECO:0000256" key="2">
    <source>
        <dbReference type="ARBA" id="ARBA00008472"/>
    </source>
</evidence>
<comment type="catalytic activity">
    <reaction evidence="7">
        <text>a quinone + NADH + 5 H(+)(in) = a quinol + NAD(+) + 4 H(+)(out)</text>
        <dbReference type="Rhea" id="RHEA:57888"/>
        <dbReference type="ChEBI" id="CHEBI:15378"/>
        <dbReference type="ChEBI" id="CHEBI:24646"/>
        <dbReference type="ChEBI" id="CHEBI:57540"/>
        <dbReference type="ChEBI" id="CHEBI:57945"/>
        <dbReference type="ChEBI" id="CHEBI:132124"/>
    </reaction>
</comment>